<protein>
    <submittedName>
        <fullName evidence="1">Abortive phage resistance protein</fullName>
    </submittedName>
</protein>
<gene>
    <name evidence="1" type="ORF">CL176_09740</name>
</gene>
<dbReference type="InterPro" id="IPR011664">
    <property type="entry name" value="Abi_system_AbiD/AbiF-like"/>
</dbReference>
<dbReference type="EMBL" id="CP023434">
    <property type="protein sequence ID" value="AXY26253.1"/>
    <property type="molecule type" value="Genomic_DNA"/>
</dbReference>
<dbReference type="RefSeq" id="WP_118991148.1">
    <property type="nucleotide sequence ID" value="NZ_CP023434.1"/>
</dbReference>
<name>A0A347WME6_9LACT</name>
<dbReference type="Proteomes" id="UP000263232">
    <property type="component" value="Chromosome"/>
</dbReference>
<evidence type="ECO:0000313" key="2">
    <source>
        <dbReference type="Proteomes" id="UP000263232"/>
    </source>
</evidence>
<organism evidence="1 2">
    <name type="scientific">Suicoccus acidiformans</name>
    <dbReference type="NCBI Taxonomy" id="2036206"/>
    <lineage>
        <taxon>Bacteria</taxon>
        <taxon>Bacillati</taxon>
        <taxon>Bacillota</taxon>
        <taxon>Bacilli</taxon>
        <taxon>Lactobacillales</taxon>
        <taxon>Aerococcaceae</taxon>
        <taxon>Suicoccus</taxon>
    </lineage>
</organism>
<dbReference type="PIRSF" id="PIRSF034934">
    <property type="entry name" value="AbiF_AbiD"/>
    <property type="match status" value="1"/>
</dbReference>
<reference evidence="1 2" key="1">
    <citation type="submission" date="2017-09" db="EMBL/GenBank/DDBJ databases">
        <title>Complete genome sequence of Oxytococcus suis strain ZY16052.</title>
        <authorList>
            <person name="Li F."/>
        </authorList>
    </citation>
    <scope>NUCLEOTIDE SEQUENCE [LARGE SCALE GENOMIC DNA]</scope>
    <source>
        <strain evidence="1 2">ZY16052</strain>
    </source>
</reference>
<dbReference type="InterPro" id="IPR017034">
    <property type="entry name" value="Abi_system_AbiD/AbiF"/>
</dbReference>
<sequence length="311" mass="36716">MAFESISFRDQVTLLNGRGMTFNNPERAEDTLKHVSYYKIKEFAWPYAKEDNGEIKYSDITFEDVITRYYRDKNIRLHILHALEDIEVALQTQIAYYLGQNTGEYGYLRANNWADIQSFSRSKVNKTQEKIIERIGYQVRIARENPQSHHELISKLESGSNPNYPPVWLGVNLLMFGNLVYMLEIMSRRNKEPIAAYFSCSMEELYAWMQMLNLVRNICAHNSNFIDLHFISSVPIKKEWKEYLYIHGKEQNIITDRIAVPIIIIKYLMDQINPSYRFNSIRNILNKLIENDQEANYYGFKSKQSVLDLFK</sequence>
<dbReference type="OrthoDB" id="5363652at2"/>
<proteinExistence type="predicted"/>
<dbReference type="AlphaFoldDB" id="A0A347WME6"/>
<accession>A0A347WME6</accession>
<dbReference type="Pfam" id="PF07751">
    <property type="entry name" value="Abi_2"/>
    <property type="match status" value="1"/>
</dbReference>
<dbReference type="KEGG" id="abae:CL176_09740"/>
<keyword evidence="2" id="KW-1185">Reference proteome</keyword>
<evidence type="ECO:0000313" key="1">
    <source>
        <dbReference type="EMBL" id="AXY26253.1"/>
    </source>
</evidence>